<evidence type="ECO:0000313" key="3">
    <source>
        <dbReference type="EMBL" id="GAA4959718.1"/>
    </source>
</evidence>
<organism evidence="3 4">
    <name type="scientific">Halioxenophilus aromaticivorans</name>
    <dbReference type="NCBI Taxonomy" id="1306992"/>
    <lineage>
        <taxon>Bacteria</taxon>
        <taxon>Pseudomonadati</taxon>
        <taxon>Pseudomonadota</taxon>
        <taxon>Gammaproteobacteria</taxon>
        <taxon>Alteromonadales</taxon>
        <taxon>Alteromonadaceae</taxon>
        <taxon>Halioxenophilus</taxon>
    </lineage>
</organism>
<evidence type="ECO:0000313" key="4">
    <source>
        <dbReference type="Proteomes" id="UP001409585"/>
    </source>
</evidence>
<dbReference type="Gene3D" id="1.10.287.110">
    <property type="entry name" value="DnaJ domain"/>
    <property type="match status" value="1"/>
</dbReference>
<protein>
    <submittedName>
        <fullName evidence="3">DNA-J related domain-containing protein</fullName>
    </submittedName>
</protein>
<gene>
    <name evidence="3" type="ORF">GCM10025791_46040</name>
</gene>
<dbReference type="RefSeq" id="WP_345427732.1">
    <property type="nucleotide sequence ID" value="NZ_AP031496.1"/>
</dbReference>
<dbReference type="CDD" id="cd06257">
    <property type="entry name" value="DnaJ"/>
    <property type="match status" value="1"/>
</dbReference>
<keyword evidence="4" id="KW-1185">Reference proteome</keyword>
<accession>A0AAV3U9K6</accession>
<dbReference type="InterPro" id="IPR021059">
    <property type="entry name" value="DnaJ-related_N"/>
</dbReference>
<keyword evidence="1" id="KW-0143">Chaperone</keyword>
<proteinExistence type="predicted"/>
<dbReference type="EMBL" id="BAABLX010000078">
    <property type="protein sequence ID" value="GAA4959718.1"/>
    <property type="molecule type" value="Genomic_DNA"/>
</dbReference>
<reference evidence="4" key="1">
    <citation type="journal article" date="2019" name="Int. J. Syst. Evol. Microbiol.">
        <title>The Global Catalogue of Microorganisms (GCM) 10K type strain sequencing project: providing services to taxonomists for standard genome sequencing and annotation.</title>
        <authorList>
            <consortium name="The Broad Institute Genomics Platform"/>
            <consortium name="The Broad Institute Genome Sequencing Center for Infectious Disease"/>
            <person name="Wu L."/>
            <person name="Ma J."/>
        </authorList>
    </citation>
    <scope>NUCLEOTIDE SEQUENCE [LARGE SCALE GENOMIC DNA]</scope>
    <source>
        <strain evidence="4">JCM 19134</strain>
    </source>
</reference>
<evidence type="ECO:0000259" key="2">
    <source>
        <dbReference type="Pfam" id="PF12339"/>
    </source>
</evidence>
<dbReference type="InterPro" id="IPR001623">
    <property type="entry name" value="DnaJ_domain"/>
</dbReference>
<dbReference type="InterPro" id="IPR036869">
    <property type="entry name" value="J_dom_sf"/>
</dbReference>
<dbReference type="SUPFAM" id="SSF46565">
    <property type="entry name" value="Chaperone J-domain"/>
    <property type="match status" value="1"/>
</dbReference>
<dbReference type="AlphaFoldDB" id="A0AAV3U9K6"/>
<dbReference type="Pfam" id="PF12339">
    <property type="entry name" value="DNAJ_related"/>
    <property type="match status" value="1"/>
</dbReference>
<sequence length="193" mass="21888">MSEAISVTNTSQLLSIIKRHPKGLSEYQLLTLVYEQNSAQGLPNLRDSLVLFQQHFCLFHSLYLLREGLHRDNQGTLLIDVLNIQWLPAVGCGENMMAVPDSLREYYLNTENLCATSRDQVEALLDGFWCRMLASSEQTEALETLGLAQPVSWPDIKKRYRQCLSECHPDRGGSHDQAVKYNQAIAVLERCYG</sequence>
<feature type="domain" description="DnaJ-related protein N-terminal" evidence="2">
    <location>
        <begin position="11"/>
        <end position="132"/>
    </location>
</feature>
<evidence type="ECO:0000256" key="1">
    <source>
        <dbReference type="ARBA" id="ARBA00023186"/>
    </source>
</evidence>
<comment type="caution">
    <text evidence="3">The sequence shown here is derived from an EMBL/GenBank/DDBJ whole genome shotgun (WGS) entry which is preliminary data.</text>
</comment>
<name>A0AAV3U9K6_9ALTE</name>
<dbReference type="Proteomes" id="UP001409585">
    <property type="component" value="Unassembled WGS sequence"/>
</dbReference>